<organism evidence="7 8">
    <name type="scientific">Methanothermobacter marburgensis (strain ATCC BAA-927 / DSM 2133 / JCM 14651 / NBRC 100331 / OCM 82 / Marburg)</name>
    <name type="common">Methanobacterium thermoautotrophicum</name>
    <dbReference type="NCBI Taxonomy" id="79929"/>
    <lineage>
        <taxon>Archaea</taxon>
        <taxon>Methanobacteriati</taxon>
        <taxon>Methanobacteriota</taxon>
        <taxon>Methanomada group</taxon>
        <taxon>Methanobacteria</taxon>
        <taxon>Methanobacteriales</taxon>
        <taxon>Methanobacteriaceae</taxon>
        <taxon>Methanothermobacter</taxon>
    </lineage>
</organism>
<dbReference type="STRING" id="79929.MTBMA_c12020"/>
<dbReference type="SUPFAM" id="SSF52096">
    <property type="entry name" value="ClpP/crotonase"/>
    <property type="match status" value="1"/>
</dbReference>
<dbReference type="InterPro" id="IPR047272">
    <property type="entry name" value="S49_SppA_C"/>
</dbReference>
<accession>D9PX44</accession>
<keyword evidence="5" id="KW-0812">Transmembrane</keyword>
<sequence>MDRNGKIIAGLIVVLSISGLVMSISGFIGEAEGTVAIIPVHGAIAYDSAGFSDAVSPDDIKNLIEEANSDPSVKAIVLDINSPGGTPVASEELMDAIKKSEKPVVSWISDSGTSGAYLAASASDRIVASPSAWVGSIGVILDLTDLSEMYRQMGINKYAIKAGEYKDMGADYRMITDEERQMLQSMVNEEYDYFIRTVAANRNLSVSYVRGLAEGRIFTGRQALKNRLVDYTGGRDYAVDVAAKLAGLKNYDTVTLEPPGGFVKILSSMFSKLGSAGSANTTEHLKI</sequence>
<dbReference type="RefSeq" id="WP_013296014.1">
    <property type="nucleotide sequence ID" value="NC_014408.1"/>
</dbReference>
<dbReference type="InterPro" id="IPR002142">
    <property type="entry name" value="Peptidase_S49"/>
</dbReference>
<dbReference type="PANTHER" id="PTHR42987:SF4">
    <property type="entry name" value="PROTEASE SOHB-RELATED"/>
    <property type="match status" value="1"/>
</dbReference>
<dbReference type="CDD" id="cd07023">
    <property type="entry name" value="S49_Sppa_N_C"/>
    <property type="match status" value="1"/>
</dbReference>
<dbReference type="HOGENOM" id="CLU_046540_0_2_2"/>
<feature type="domain" description="Peptidase S49" evidence="6">
    <location>
        <begin position="97"/>
        <end position="249"/>
    </location>
</feature>
<comment type="similarity">
    <text evidence="1">Belongs to the peptidase S49 family.</text>
</comment>
<dbReference type="PaxDb" id="79929-MTBMA_c12020"/>
<dbReference type="GO" id="GO:0008236">
    <property type="term" value="F:serine-type peptidase activity"/>
    <property type="evidence" value="ECO:0007669"/>
    <property type="project" value="UniProtKB-KW"/>
</dbReference>
<dbReference type="GeneID" id="9704910"/>
<name>D9PX44_METTM</name>
<evidence type="ECO:0000256" key="5">
    <source>
        <dbReference type="SAM" id="Phobius"/>
    </source>
</evidence>
<reference key="1">
    <citation type="submission" date="2009-08" db="EMBL/GenBank/DDBJ databases">
        <title>The genome sequence of Methanothermobacter marburgensis.</title>
        <authorList>
            <person name="Kaster A."/>
            <person name="Seedorf H."/>
            <person name="Goenrich M."/>
            <person name="Wiezer A."/>
            <person name="Liesegang H."/>
            <person name="Thauer R."/>
            <person name="Gottschalk G."/>
        </authorList>
    </citation>
    <scope>NUCLEOTIDE SEQUENCE</scope>
    <source>
        <strain>Marburg</strain>
    </source>
</reference>
<evidence type="ECO:0000256" key="1">
    <source>
        <dbReference type="ARBA" id="ARBA00008683"/>
    </source>
</evidence>
<dbReference type="InterPro" id="IPR004635">
    <property type="entry name" value="Pept_S49_SppA"/>
</dbReference>
<feature type="transmembrane region" description="Helical" evidence="5">
    <location>
        <begin position="7"/>
        <end position="28"/>
    </location>
</feature>
<evidence type="ECO:0000259" key="6">
    <source>
        <dbReference type="Pfam" id="PF01343"/>
    </source>
</evidence>
<evidence type="ECO:0000313" key="8">
    <source>
        <dbReference type="Proteomes" id="UP000000345"/>
    </source>
</evidence>
<evidence type="ECO:0000256" key="3">
    <source>
        <dbReference type="ARBA" id="ARBA00022801"/>
    </source>
</evidence>
<proteinExistence type="inferred from homology"/>
<dbReference type="PATRIC" id="fig|79929.8.peg.1168"/>
<dbReference type="OrthoDB" id="31107at2157"/>
<keyword evidence="4" id="KW-0720">Serine protease</keyword>
<dbReference type="GeneID" id="77399975"/>
<evidence type="ECO:0000256" key="4">
    <source>
        <dbReference type="ARBA" id="ARBA00022825"/>
    </source>
</evidence>
<keyword evidence="5" id="KW-1133">Transmembrane helix</keyword>
<dbReference type="PANTHER" id="PTHR42987">
    <property type="entry name" value="PEPTIDASE S49"/>
    <property type="match status" value="1"/>
</dbReference>
<dbReference type="GO" id="GO:0006508">
    <property type="term" value="P:proteolysis"/>
    <property type="evidence" value="ECO:0007669"/>
    <property type="project" value="UniProtKB-KW"/>
</dbReference>
<keyword evidence="5" id="KW-0472">Membrane</keyword>
<dbReference type="AlphaFoldDB" id="D9PX44"/>
<keyword evidence="3" id="KW-0378">Hydrolase</keyword>
<evidence type="ECO:0000256" key="2">
    <source>
        <dbReference type="ARBA" id="ARBA00022670"/>
    </source>
</evidence>
<dbReference type="Proteomes" id="UP000000345">
    <property type="component" value="Chromosome"/>
</dbReference>
<dbReference type="Gene3D" id="6.20.330.10">
    <property type="match status" value="1"/>
</dbReference>
<dbReference type="NCBIfam" id="TIGR00706">
    <property type="entry name" value="SppA_dom"/>
    <property type="match status" value="1"/>
</dbReference>
<dbReference type="KEGG" id="mmg:MTBMA_c12020"/>
<dbReference type="InterPro" id="IPR029045">
    <property type="entry name" value="ClpP/crotonase-like_dom_sf"/>
</dbReference>
<gene>
    <name evidence="7" type="ordered locus">MTBMA_c12020</name>
</gene>
<dbReference type="Gene3D" id="3.90.226.10">
    <property type="entry name" value="2-enoyl-CoA Hydratase, Chain A, domain 1"/>
    <property type="match status" value="1"/>
</dbReference>
<evidence type="ECO:0000313" key="7">
    <source>
        <dbReference type="EMBL" id="ADL58792.1"/>
    </source>
</evidence>
<dbReference type="Pfam" id="PF01343">
    <property type="entry name" value="Peptidase_S49"/>
    <property type="match status" value="1"/>
</dbReference>
<reference evidence="7 8" key="2">
    <citation type="journal article" date="2010" name="J. Bacteriol.">
        <title>Complete genome sequence of Methanothermobacter marburgensis, a methanoarchaeon model organism.</title>
        <authorList>
            <person name="Liesegang H."/>
            <person name="Kaster A.K."/>
            <person name="Wiezer A."/>
            <person name="Goenrich M."/>
            <person name="Wollherr A."/>
            <person name="Seedorf H."/>
            <person name="Gottschalk G."/>
            <person name="Thauer R.K."/>
        </authorList>
    </citation>
    <scope>NUCLEOTIDE SEQUENCE [LARGE SCALE GENOMIC DNA]</scope>
    <source>
        <strain evidence="8">ATCC BAA-927 / DSM 2133 / JCM 14651 / NBRC 100331 / OCM 82 / Marburg</strain>
    </source>
</reference>
<keyword evidence="8" id="KW-1185">Reference proteome</keyword>
<protein>
    <submittedName>
        <fullName evidence="7">Predicted protease</fullName>
    </submittedName>
</protein>
<keyword evidence="2 7" id="KW-0645">Protease</keyword>
<dbReference type="EMBL" id="CP001710">
    <property type="protein sequence ID" value="ADL58792.1"/>
    <property type="molecule type" value="Genomic_DNA"/>
</dbReference>